<name>A0A6D2KU55_9BRAS</name>
<organism evidence="5 6">
    <name type="scientific">Microthlaspi erraticum</name>
    <dbReference type="NCBI Taxonomy" id="1685480"/>
    <lineage>
        <taxon>Eukaryota</taxon>
        <taxon>Viridiplantae</taxon>
        <taxon>Streptophyta</taxon>
        <taxon>Embryophyta</taxon>
        <taxon>Tracheophyta</taxon>
        <taxon>Spermatophyta</taxon>
        <taxon>Magnoliopsida</taxon>
        <taxon>eudicotyledons</taxon>
        <taxon>Gunneridae</taxon>
        <taxon>Pentapetalae</taxon>
        <taxon>rosids</taxon>
        <taxon>malvids</taxon>
        <taxon>Brassicales</taxon>
        <taxon>Brassicaceae</taxon>
        <taxon>Coluteocarpeae</taxon>
        <taxon>Microthlaspi</taxon>
    </lineage>
</organism>
<dbReference type="Gene3D" id="1.10.110.10">
    <property type="entry name" value="Plant lipid-transfer and hydrophobic proteins"/>
    <property type="match status" value="1"/>
</dbReference>
<evidence type="ECO:0000256" key="2">
    <source>
        <dbReference type="RuleBase" id="RU000628"/>
    </source>
</evidence>
<dbReference type="AlphaFoldDB" id="A0A6D2KU55"/>
<dbReference type="Proteomes" id="UP000467841">
    <property type="component" value="Unassembled WGS sequence"/>
</dbReference>
<protein>
    <recommendedName>
        <fullName evidence="2">Non-specific lipid-transfer protein</fullName>
    </recommendedName>
</protein>
<evidence type="ECO:0000313" key="6">
    <source>
        <dbReference type="Proteomes" id="UP000467841"/>
    </source>
</evidence>
<dbReference type="GO" id="GO:0006869">
    <property type="term" value="P:lipid transport"/>
    <property type="evidence" value="ECO:0007669"/>
    <property type="project" value="InterPro"/>
</dbReference>
<dbReference type="InterPro" id="IPR000528">
    <property type="entry name" value="Plant_nsLTP"/>
</dbReference>
<dbReference type="InterPro" id="IPR016140">
    <property type="entry name" value="Bifunc_inhib/LTP/seed_store"/>
</dbReference>
<dbReference type="PRINTS" id="PR00382">
    <property type="entry name" value="LIPIDTRNSFER"/>
</dbReference>
<dbReference type="SUPFAM" id="SSF47699">
    <property type="entry name" value="Bifunctional inhibitor/lipid-transfer protein/seed storage 2S albumin"/>
    <property type="match status" value="1"/>
</dbReference>
<dbReference type="OrthoDB" id="1890443at2759"/>
<comment type="function">
    <text evidence="2">Plant non-specific lipid-transfer proteins transfer phospholipids as well as galactolipids across membranes. May play a role in wax or cutin deposition in the cell walls of expanding epidermal cells and certain secretory tissues.</text>
</comment>
<keyword evidence="6" id="KW-1185">Reference proteome</keyword>
<evidence type="ECO:0000259" key="4">
    <source>
        <dbReference type="SMART" id="SM00499"/>
    </source>
</evidence>
<comment type="similarity">
    <text evidence="1 2">Belongs to the plant LTP family.</text>
</comment>
<feature type="domain" description="Bifunctional inhibitor/plant lipid transfer protein/seed storage helical" evidence="4">
    <location>
        <begin position="23"/>
        <end position="109"/>
    </location>
</feature>
<feature type="chain" id="PRO_5025478581" description="Non-specific lipid-transfer protein" evidence="3">
    <location>
        <begin position="20"/>
        <end position="113"/>
    </location>
</feature>
<dbReference type="PROSITE" id="PS00597">
    <property type="entry name" value="PLANT_LTP"/>
    <property type="match status" value="1"/>
</dbReference>
<comment type="caution">
    <text evidence="5">The sequence shown here is derived from an EMBL/GenBank/DDBJ whole genome shotgun (WGS) entry which is preliminary data.</text>
</comment>
<dbReference type="SMART" id="SM00499">
    <property type="entry name" value="AAI"/>
    <property type="match status" value="1"/>
</dbReference>
<keyword evidence="3" id="KW-0732">Signal</keyword>
<dbReference type="InterPro" id="IPR036312">
    <property type="entry name" value="Bifun_inhib/LTP/seed_sf"/>
</dbReference>
<dbReference type="Pfam" id="PF00234">
    <property type="entry name" value="Tryp_alpha_amyl"/>
    <property type="match status" value="1"/>
</dbReference>
<proteinExistence type="inferred from homology"/>
<dbReference type="PANTHER" id="PTHR33076">
    <property type="entry name" value="NON-SPECIFIC LIPID-TRANSFER PROTEIN 2-RELATED"/>
    <property type="match status" value="1"/>
</dbReference>
<accession>A0A6D2KU55</accession>
<feature type="signal peptide" evidence="3">
    <location>
        <begin position="1"/>
        <end position="19"/>
    </location>
</feature>
<dbReference type="CDD" id="cd01960">
    <property type="entry name" value="nsLTP1"/>
    <property type="match status" value="1"/>
</dbReference>
<keyword evidence="2" id="KW-0813">Transport</keyword>
<evidence type="ECO:0000256" key="1">
    <source>
        <dbReference type="ARBA" id="ARBA00009748"/>
    </source>
</evidence>
<sequence length="113" mass="11682">MRSLLVAVCLVLALHFGEAAVSCNTVVVELYPCISFVAQGGAVPTGCCTGVRALNSQAQSTVDRRSVCRCIKSVVGGVSYSSNNLNNALALPAKCGVKLPYSISPSTNCDSIN</sequence>
<evidence type="ECO:0000256" key="3">
    <source>
        <dbReference type="SAM" id="SignalP"/>
    </source>
</evidence>
<reference evidence="5" key="1">
    <citation type="submission" date="2020-01" db="EMBL/GenBank/DDBJ databases">
        <authorList>
            <person name="Mishra B."/>
        </authorList>
    </citation>
    <scope>NUCLEOTIDE SEQUENCE [LARGE SCALE GENOMIC DNA]</scope>
</reference>
<evidence type="ECO:0000313" key="5">
    <source>
        <dbReference type="EMBL" id="CAA7051029.1"/>
    </source>
</evidence>
<keyword evidence="2" id="KW-0446">Lipid-binding</keyword>
<gene>
    <name evidence="5" type="ORF">MERR_LOCUS38264</name>
</gene>
<dbReference type="EMBL" id="CACVBM020001462">
    <property type="protein sequence ID" value="CAA7051029.1"/>
    <property type="molecule type" value="Genomic_DNA"/>
</dbReference>
<dbReference type="GO" id="GO:0008289">
    <property type="term" value="F:lipid binding"/>
    <property type="evidence" value="ECO:0007669"/>
    <property type="project" value="UniProtKB-KW"/>
</dbReference>